<keyword evidence="3" id="KW-1133">Transmembrane helix</keyword>
<dbReference type="SUPFAM" id="SSF50044">
    <property type="entry name" value="SH3-domain"/>
    <property type="match status" value="1"/>
</dbReference>
<dbReference type="Gene3D" id="3.40.630.40">
    <property type="entry name" value="Zn-dependent exopeptidases"/>
    <property type="match status" value="1"/>
</dbReference>
<dbReference type="Pfam" id="PF13457">
    <property type="entry name" value="GW"/>
    <property type="match status" value="1"/>
</dbReference>
<keyword evidence="2" id="KW-0961">Cell wall biogenesis/degradation</keyword>
<keyword evidence="1 5" id="KW-0378">Hydrolase</keyword>
<dbReference type="CDD" id="cd02696">
    <property type="entry name" value="MurNAc-LAA"/>
    <property type="match status" value="1"/>
</dbReference>
<evidence type="ECO:0000256" key="3">
    <source>
        <dbReference type="SAM" id="Phobius"/>
    </source>
</evidence>
<dbReference type="PROSITE" id="PS51781">
    <property type="entry name" value="SH3B"/>
    <property type="match status" value="1"/>
</dbReference>
<dbReference type="PANTHER" id="PTHR30404">
    <property type="entry name" value="N-ACETYLMURAMOYL-L-ALANINE AMIDASE"/>
    <property type="match status" value="1"/>
</dbReference>
<dbReference type="InterPro" id="IPR003646">
    <property type="entry name" value="SH3-like_bac-type"/>
</dbReference>
<name>A0ABT1WK99_9LACT</name>
<keyword evidence="3" id="KW-0812">Transmembrane</keyword>
<reference evidence="5" key="2">
    <citation type="journal article" date="2023" name="Curr. Microbiol.">
        <title>Granulicatella seriolae sp. nov., a Novel Facultative Anaerobe Isolated from Yellowtail Marine Fish.</title>
        <authorList>
            <person name="Lee M."/>
            <person name="Choi Y.J."/>
            <person name="Farooq A."/>
            <person name="Jeong J.B."/>
            <person name="Jung M.Y."/>
        </authorList>
    </citation>
    <scope>NUCLEOTIDE SEQUENCE</scope>
    <source>
        <strain evidence="5">S8</strain>
    </source>
</reference>
<accession>A0ABT1WK99</accession>
<evidence type="ECO:0000256" key="2">
    <source>
        <dbReference type="ARBA" id="ARBA00023316"/>
    </source>
</evidence>
<dbReference type="EC" id="3.5.1.28" evidence="5"/>
<evidence type="ECO:0000313" key="5">
    <source>
        <dbReference type="EMBL" id="MCQ9209026.1"/>
    </source>
</evidence>
<feature type="domain" description="SH3b" evidence="4">
    <location>
        <begin position="259"/>
        <end position="324"/>
    </location>
</feature>
<dbReference type="GO" id="GO:0008745">
    <property type="term" value="F:N-acetylmuramoyl-L-alanine amidase activity"/>
    <property type="evidence" value="ECO:0007669"/>
    <property type="project" value="UniProtKB-EC"/>
</dbReference>
<evidence type="ECO:0000256" key="1">
    <source>
        <dbReference type="ARBA" id="ARBA00022801"/>
    </source>
</evidence>
<dbReference type="InterPro" id="IPR036028">
    <property type="entry name" value="SH3-like_dom_sf"/>
</dbReference>
<dbReference type="Pfam" id="PF08239">
    <property type="entry name" value="SH3_3"/>
    <property type="match status" value="2"/>
</dbReference>
<dbReference type="RefSeq" id="WP_256944142.1">
    <property type="nucleotide sequence ID" value="NZ_JANHNZ010000001.1"/>
</dbReference>
<dbReference type="SUPFAM" id="SSF53187">
    <property type="entry name" value="Zn-dependent exopeptidases"/>
    <property type="match status" value="1"/>
</dbReference>
<reference evidence="5" key="3">
    <citation type="journal article" date="2023" name="Microbiol. Resour. Announc.">
        <title>Draft Genome Sequence of Granulicatella sp. Strain S8, Isolated from a Marine Fish, Seriola quinqueradiata.</title>
        <authorList>
            <person name="Lee M."/>
            <person name="Farooq A."/>
            <person name="Jeong J.B."/>
            <person name="Jung M.Y."/>
        </authorList>
    </citation>
    <scope>NUCLEOTIDE SEQUENCE</scope>
    <source>
        <strain evidence="5">S8</strain>
    </source>
</reference>
<dbReference type="InterPro" id="IPR002508">
    <property type="entry name" value="MurNAc-LAA_cat"/>
</dbReference>
<dbReference type="PIRSF" id="PIRSF037846">
    <property type="entry name" value="Autolysin_YrvJ_prd"/>
    <property type="match status" value="1"/>
</dbReference>
<keyword evidence="6" id="KW-1185">Reference proteome</keyword>
<dbReference type="SMART" id="SM00646">
    <property type="entry name" value="Ami_3"/>
    <property type="match status" value="1"/>
</dbReference>
<dbReference type="InterPro" id="IPR050695">
    <property type="entry name" value="N-acetylmuramoyl_amidase_3"/>
</dbReference>
<dbReference type="Proteomes" id="UP001059480">
    <property type="component" value="Unassembled WGS sequence"/>
</dbReference>
<organism evidence="5 6">
    <name type="scientific">Granulicatella seriolae</name>
    <dbReference type="NCBI Taxonomy" id="2967226"/>
    <lineage>
        <taxon>Bacteria</taxon>
        <taxon>Bacillati</taxon>
        <taxon>Bacillota</taxon>
        <taxon>Bacilli</taxon>
        <taxon>Lactobacillales</taxon>
        <taxon>Carnobacteriaceae</taxon>
        <taxon>Granulicatella</taxon>
    </lineage>
</organism>
<dbReference type="InterPro" id="IPR025987">
    <property type="entry name" value="GW_dom"/>
</dbReference>
<dbReference type="InterPro" id="IPR017293">
    <property type="entry name" value="N-acetylmuramoyl-L-ala_amidase"/>
</dbReference>
<dbReference type="Pfam" id="PF01520">
    <property type="entry name" value="Amidase_3"/>
    <property type="match status" value="1"/>
</dbReference>
<dbReference type="PANTHER" id="PTHR30404:SF0">
    <property type="entry name" value="N-ACETYLMURAMOYL-L-ALANINE AMIDASE AMIC"/>
    <property type="match status" value="1"/>
</dbReference>
<keyword evidence="3" id="KW-0472">Membrane</keyword>
<comment type="caution">
    <text evidence="5">The sequence shown here is derived from an EMBL/GenBank/DDBJ whole genome shotgun (WGS) entry which is preliminary data.</text>
</comment>
<dbReference type="EMBL" id="JANHNZ010000001">
    <property type="protein sequence ID" value="MCQ9209026.1"/>
    <property type="molecule type" value="Genomic_DNA"/>
</dbReference>
<gene>
    <name evidence="5" type="ORF">NPA36_00395</name>
</gene>
<evidence type="ECO:0000259" key="4">
    <source>
        <dbReference type="PROSITE" id="PS51781"/>
    </source>
</evidence>
<protein>
    <submittedName>
        <fullName evidence="5">N-acetylmuramoyl-L-alanine amidase</fullName>
        <ecNumber evidence="5">3.5.1.28</ecNumber>
    </submittedName>
</protein>
<dbReference type="SMART" id="SM00287">
    <property type="entry name" value="SH3b"/>
    <property type="match status" value="4"/>
</dbReference>
<proteinExistence type="predicted"/>
<feature type="transmembrane region" description="Helical" evidence="3">
    <location>
        <begin position="20"/>
        <end position="38"/>
    </location>
</feature>
<dbReference type="Gene3D" id="2.30.30.40">
    <property type="entry name" value="SH3 Domains"/>
    <property type="match status" value="4"/>
</dbReference>
<reference evidence="5" key="1">
    <citation type="submission" date="2022-07" db="EMBL/GenBank/DDBJ databases">
        <authorList>
            <person name="Jung M.-Y."/>
            <person name="Lee M."/>
        </authorList>
    </citation>
    <scope>NUCLEOTIDE SEQUENCE</scope>
    <source>
        <strain evidence="5">S8</strain>
    </source>
</reference>
<sequence>MKSIQRFFLRLFSIVAVRQLLIFVAMMATLTVLVWPLIGTPSTTENMGLTTAKPLYSDYTKTDHVLKELPVGTKFTVISTENGWTKIKLSDGSTGWVSGLDPNQNPEETTFLDNPIDQVATISSLTANIYALAQKQSQVLGSVNKGDHLFLLRDFGNGWLQVQYNGQVGWLDAKEANIHEIVSVIAGEDVPLYEKSSVTSPVLTSLSAGTTLQVLENQGQFLKVSYQEWTGFIETDLVNFSIGTMRNLLRDQASLPTTASNKKILVTRLNGTPINQEADANSRVVETLSSGTIIDYQDRQGDYYRITLKDGSTGYLGYWLVSTNFPSIESDSTIPSSLATATIVIDAGHGGDDPGAVVDFSSVHEKDLTLSTANKLKSLLEAVGTKVIMTRSDDSSVSLINRAEIANAADADIFISIHYDASETDSLSGTTTYYYNQNNRSLANTINKYLAMRLRLPNNGYYFENYAVLRENSQPAVLLELGYINNRSDNSIISTPSYQEDVATAILEALQEYFQP</sequence>
<evidence type="ECO:0000313" key="6">
    <source>
        <dbReference type="Proteomes" id="UP001059480"/>
    </source>
</evidence>